<dbReference type="InterPro" id="IPR036513">
    <property type="entry name" value="STAS_dom_sf"/>
</dbReference>
<feature type="domain" description="STAS" evidence="6">
    <location>
        <begin position="743"/>
        <end position="880"/>
    </location>
</feature>
<dbReference type="GO" id="GO:0016020">
    <property type="term" value="C:membrane"/>
    <property type="evidence" value="ECO:0007669"/>
    <property type="project" value="UniProtKB-SubCell"/>
</dbReference>
<gene>
    <name evidence="7" type="ORF">RN001_010737</name>
</gene>
<evidence type="ECO:0000256" key="5">
    <source>
        <dbReference type="SAM" id="Phobius"/>
    </source>
</evidence>
<feature type="transmembrane region" description="Helical" evidence="5">
    <location>
        <begin position="557"/>
        <end position="576"/>
    </location>
</feature>
<keyword evidence="8" id="KW-1185">Reference proteome</keyword>
<feature type="transmembrane region" description="Helical" evidence="5">
    <location>
        <begin position="658"/>
        <end position="675"/>
    </location>
</feature>
<protein>
    <recommendedName>
        <fullName evidence="6">STAS domain-containing protein</fullName>
    </recommendedName>
</protein>
<feature type="transmembrane region" description="Helical" evidence="5">
    <location>
        <begin position="626"/>
        <end position="646"/>
    </location>
</feature>
<evidence type="ECO:0000256" key="2">
    <source>
        <dbReference type="ARBA" id="ARBA00022692"/>
    </source>
</evidence>
<evidence type="ECO:0000313" key="7">
    <source>
        <dbReference type="EMBL" id="KAK4878231.1"/>
    </source>
</evidence>
<keyword evidence="4 5" id="KW-0472">Membrane</keyword>
<dbReference type="GO" id="GO:0055085">
    <property type="term" value="P:transmembrane transport"/>
    <property type="evidence" value="ECO:0007669"/>
    <property type="project" value="InterPro"/>
</dbReference>
<feature type="transmembrane region" description="Helical" evidence="5">
    <location>
        <begin position="124"/>
        <end position="145"/>
    </location>
</feature>
<dbReference type="Pfam" id="PF01740">
    <property type="entry name" value="STAS"/>
    <property type="match status" value="1"/>
</dbReference>
<dbReference type="InterPro" id="IPR011547">
    <property type="entry name" value="SLC26A/SulP_dom"/>
</dbReference>
<evidence type="ECO:0000259" key="6">
    <source>
        <dbReference type="PROSITE" id="PS50801"/>
    </source>
</evidence>
<dbReference type="AlphaFoldDB" id="A0AAN7PA41"/>
<name>A0AAN7PA41_9COLE</name>
<feature type="transmembrane region" description="Helical" evidence="5">
    <location>
        <begin position="507"/>
        <end position="527"/>
    </location>
</feature>
<accession>A0AAN7PA41</accession>
<dbReference type="Gene3D" id="3.30.750.24">
    <property type="entry name" value="STAS domain"/>
    <property type="match status" value="1"/>
</dbReference>
<evidence type="ECO:0000313" key="8">
    <source>
        <dbReference type="Proteomes" id="UP001353858"/>
    </source>
</evidence>
<dbReference type="SUPFAM" id="SSF52091">
    <property type="entry name" value="SpoIIaa-like"/>
    <property type="match status" value="1"/>
</dbReference>
<organism evidence="7 8">
    <name type="scientific">Aquatica leii</name>
    <dbReference type="NCBI Taxonomy" id="1421715"/>
    <lineage>
        <taxon>Eukaryota</taxon>
        <taxon>Metazoa</taxon>
        <taxon>Ecdysozoa</taxon>
        <taxon>Arthropoda</taxon>
        <taxon>Hexapoda</taxon>
        <taxon>Insecta</taxon>
        <taxon>Pterygota</taxon>
        <taxon>Neoptera</taxon>
        <taxon>Endopterygota</taxon>
        <taxon>Coleoptera</taxon>
        <taxon>Polyphaga</taxon>
        <taxon>Elateriformia</taxon>
        <taxon>Elateroidea</taxon>
        <taxon>Lampyridae</taxon>
        <taxon>Luciolinae</taxon>
        <taxon>Aquatica</taxon>
    </lineage>
</organism>
<dbReference type="Pfam" id="PF01490">
    <property type="entry name" value="Aa_trans"/>
    <property type="match status" value="2"/>
</dbReference>
<reference evidence="8" key="1">
    <citation type="submission" date="2023-01" db="EMBL/GenBank/DDBJ databases">
        <title>Key to firefly adult light organ development and bioluminescence: homeobox transcription factors regulate luciferase expression and transportation to peroxisome.</title>
        <authorList>
            <person name="Fu X."/>
        </authorList>
    </citation>
    <scope>NUCLEOTIDE SEQUENCE [LARGE SCALE GENOMIC DNA]</scope>
</reference>
<keyword evidence="2 5" id="KW-0812">Transmembrane</keyword>
<dbReference type="InterPro" id="IPR001902">
    <property type="entry name" value="SLC26A/SulP_fam"/>
</dbReference>
<comment type="caution">
    <text evidence="7">The sequence shown here is derived from an EMBL/GenBank/DDBJ whole genome shotgun (WGS) entry which is preliminary data.</text>
</comment>
<feature type="transmembrane region" description="Helical" evidence="5">
    <location>
        <begin position="353"/>
        <end position="373"/>
    </location>
</feature>
<sequence length="889" mass="100045">MRDLITSYRMILKRRDFEESGNESQPLLSSEGSAVSFGTVNLGDYNESDTTDHESDKIIVPVDYSSKILIQRPFSFPGYGNTNGDVIDGLVCYTQINGFDSSDSSSLVNAKDLSYDRPKTQNSLVTIFAIWNTIMGTSLLAMPWGMERAGLFPGIFVNVIVAGLCLYTCYLILLSDLARILLGKWAEVIARIFSLIVLIGSLIVYWVLMSNFLYHSVRFMYGYVMSLNDLPTSNQTVICPKEIFNQSRGQALEVKETRFDHVWDLYSTVPVALAILMFPILNFKSPTVMYLLAFVAVKSIGWGINMNDWAIELKIKPTFCALSGMLSLSYFIHNIIISMMRSNRNPKNNTRDLSIAFVLVTFTYTFIGVVFYICFPLAKNCIEDNILNNFEKFDTMTILARMLLLFQLFTYQNRNMEKQAAQIPLAIQRTVFDSNELDNKAQYEYPPGECIYLTFCINIINNSLLDIFRTLVQGCKTVNYRKSIQSAIPILKWLSEYWWEKDLCNDLICGFTVAIMHIPQGMAYAILAHLDPIVGIYMGFFPVFIYAIFGTSRHVSIGLFLLFMYLFGLGVVSTLLSDTMVNAFTCAASFHVLTAQLQDLFGLKLPYRGVILVFVDIAADFTNSNWTTFTMSIVFFVILIVYIEILKPRLAKKTNIPFPIELACVILGTVISYKMKLENEHNVEVVGNVPTGLPLFKLPPAKVMSLVAVDSFAIAIISYTITISMGIIFAQKRGYEIQPNQELLALVTETEGLKIFSYHGTLSYLTKDIFKAALITKVGINPLYIMQKRAKMNLLEVAPVSDTKGIKCIIVDLSGVAYIDPSGVTTLIGIVANFSRIDIILFVSGCIANVIEDLRKCEKYDKKVINFIMFPTVHDAVLFAEVNLLKKTN</sequence>
<evidence type="ECO:0000256" key="4">
    <source>
        <dbReference type="ARBA" id="ARBA00023136"/>
    </source>
</evidence>
<feature type="transmembrane region" description="Helical" evidence="5">
    <location>
        <begin position="703"/>
        <end position="730"/>
    </location>
</feature>
<dbReference type="PANTHER" id="PTHR11814">
    <property type="entry name" value="SULFATE TRANSPORTER"/>
    <property type="match status" value="1"/>
</dbReference>
<dbReference type="InterPro" id="IPR013057">
    <property type="entry name" value="AA_transpt_TM"/>
</dbReference>
<comment type="subcellular location">
    <subcellularLocation>
        <location evidence="1">Membrane</location>
        <topology evidence="1">Multi-pass membrane protein</topology>
    </subcellularLocation>
</comment>
<proteinExistence type="predicted"/>
<feature type="transmembrane region" description="Helical" evidence="5">
    <location>
        <begin position="151"/>
        <end position="173"/>
    </location>
</feature>
<evidence type="ECO:0000256" key="3">
    <source>
        <dbReference type="ARBA" id="ARBA00022989"/>
    </source>
</evidence>
<dbReference type="EMBL" id="JARPUR010000004">
    <property type="protein sequence ID" value="KAK4878231.1"/>
    <property type="molecule type" value="Genomic_DNA"/>
</dbReference>
<feature type="transmembrane region" description="Helical" evidence="5">
    <location>
        <begin position="313"/>
        <end position="332"/>
    </location>
</feature>
<keyword evidence="3 5" id="KW-1133">Transmembrane helix</keyword>
<feature type="transmembrane region" description="Helical" evidence="5">
    <location>
        <begin position="533"/>
        <end position="550"/>
    </location>
</feature>
<dbReference type="Pfam" id="PF00916">
    <property type="entry name" value="Sulfate_transp"/>
    <property type="match status" value="1"/>
</dbReference>
<dbReference type="Proteomes" id="UP001353858">
    <property type="component" value="Unassembled WGS sequence"/>
</dbReference>
<dbReference type="PROSITE" id="PS50801">
    <property type="entry name" value="STAS"/>
    <property type="match status" value="1"/>
</dbReference>
<dbReference type="InterPro" id="IPR002645">
    <property type="entry name" value="STAS_dom"/>
</dbReference>
<feature type="transmembrane region" description="Helical" evidence="5">
    <location>
        <begin position="185"/>
        <end position="208"/>
    </location>
</feature>
<evidence type="ECO:0000256" key="1">
    <source>
        <dbReference type="ARBA" id="ARBA00004141"/>
    </source>
</evidence>
<dbReference type="CDD" id="cd07042">
    <property type="entry name" value="STAS_SulP_like_sulfate_transporter"/>
    <property type="match status" value="1"/>
</dbReference>